<feature type="domain" description="Mannose-6-phosphate isomerase type II C-terminal" evidence="10">
    <location>
        <begin position="360"/>
        <end position="474"/>
    </location>
</feature>
<dbReference type="InterPro" id="IPR005835">
    <property type="entry name" value="NTP_transferase_dom"/>
</dbReference>
<dbReference type="SUPFAM" id="SSF53448">
    <property type="entry name" value="Nucleotide-diphospho-sugar transferases"/>
    <property type="match status" value="1"/>
</dbReference>
<dbReference type="InterPro" id="IPR049577">
    <property type="entry name" value="GMPP_N"/>
</dbReference>
<dbReference type="InterPro" id="IPR011051">
    <property type="entry name" value="RmlC_Cupin_sf"/>
</dbReference>
<organism evidence="12 13">
    <name type="scientific">Prochlorococcus marinus CUG1433</name>
    <dbReference type="NCBI Taxonomy" id="2774506"/>
    <lineage>
        <taxon>Bacteria</taxon>
        <taxon>Bacillati</taxon>
        <taxon>Cyanobacteriota</taxon>
        <taxon>Cyanophyceae</taxon>
        <taxon>Synechococcales</taxon>
        <taxon>Prochlorococcaceae</taxon>
        <taxon>Prochlorococcus</taxon>
    </lineage>
</organism>
<accession>A0A9D9BX92</accession>
<dbReference type="GO" id="GO:0004475">
    <property type="term" value="F:mannose-1-phosphate guanylyltransferase (GTP) activity"/>
    <property type="evidence" value="ECO:0007669"/>
    <property type="project" value="UniProtKB-EC"/>
</dbReference>
<dbReference type="InterPro" id="IPR051161">
    <property type="entry name" value="Mannose-6P_isomerase_type2"/>
</dbReference>
<dbReference type="FunFam" id="2.60.120.10:FF:000032">
    <property type="entry name" value="Mannose-1-phosphate guanylyltransferase/mannose-6-phosphate isomerase"/>
    <property type="match status" value="1"/>
</dbReference>
<dbReference type="EMBL" id="JAEPLN010000001">
    <property type="protein sequence ID" value="MBO6971796.1"/>
    <property type="molecule type" value="Genomic_DNA"/>
</dbReference>
<dbReference type="Pfam" id="PF00483">
    <property type="entry name" value="NTP_transferase"/>
    <property type="match status" value="1"/>
</dbReference>
<evidence type="ECO:0000313" key="12">
    <source>
        <dbReference type="EMBL" id="MBO6971796.1"/>
    </source>
</evidence>
<sequence>MNKKIPILPVILCGGSGSRLWPLSRKSFPKQYLSIDINDDFSFLQNTLNRIKKLKYLENPIIICNQEHRFITAEQIRKIEIKPKSIILEPLSRNTAPAIAIAALESMKNGDDPILLILPSDHQIKDNEEFLKTITRVNDLNLDKKILTFGVNPHSPSTAYGYIKSKKSKSEKEIFPLKIEKFLEKPNKTLAENIYQDDLYSWNSGIFISRASTIVNELEKYSPDIIFNCREALRKKINDLDFTRLEENSFKKCPNISFDKALMEKTDLGFVLPLNAKWSDIGGWKSFWEQSKKDPNGNVLIGDSIQLSSKNNLISSYSRLTIGFGINDLIIVETDDALLVTKKEHSDDIKLLVDELKLRNRKESEHNSKTFRPWGNFLNVCSAKNWKIKRIEVNPGASLSLQLHKKRAEHWVVVEGIAKVEINDKVITLRENQSCFVPIGSKHRLSNPGESLLVIIEVQSGSYLGEDDIIRLQDVYGRKTN</sequence>
<evidence type="ECO:0000256" key="2">
    <source>
        <dbReference type="ARBA" id="ARBA00012387"/>
    </source>
</evidence>
<evidence type="ECO:0000256" key="3">
    <source>
        <dbReference type="ARBA" id="ARBA00022679"/>
    </source>
</evidence>
<dbReference type="GO" id="GO:0000271">
    <property type="term" value="P:polysaccharide biosynthetic process"/>
    <property type="evidence" value="ECO:0007669"/>
    <property type="project" value="InterPro"/>
</dbReference>
<evidence type="ECO:0000256" key="7">
    <source>
        <dbReference type="ARBA" id="ARBA00047343"/>
    </source>
</evidence>
<feature type="domain" description="Nucleotidyl transferase" evidence="9">
    <location>
        <begin position="9"/>
        <end position="294"/>
    </location>
</feature>
<keyword evidence="6" id="KW-0342">GTP-binding</keyword>
<dbReference type="PANTHER" id="PTHR46390:SF1">
    <property type="entry name" value="MANNOSE-1-PHOSPHATE GUANYLYLTRANSFERASE"/>
    <property type="match status" value="1"/>
</dbReference>
<dbReference type="GO" id="GO:0009298">
    <property type="term" value="P:GDP-mannose biosynthetic process"/>
    <property type="evidence" value="ECO:0007669"/>
    <property type="project" value="TreeGrafter"/>
</dbReference>
<evidence type="ECO:0000256" key="6">
    <source>
        <dbReference type="ARBA" id="ARBA00023134"/>
    </source>
</evidence>
<dbReference type="GO" id="GO:0016853">
    <property type="term" value="F:isomerase activity"/>
    <property type="evidence" value="ECO:0007669"/>
    <property type="project" value="UniProtKB-KW"/>
</dbReference>
<dbReference type="InterPro" id="IPR001538">
    <property type="entry name" value="Man6P_isomerase-2_C"/>
</dbReference>
<dbReference type="InterPro" id="IPR006375">
    <property type="entry name" value="Man1P_GuaTrfase/Man6P_Isoase"/>
</dbReference>
<dbReference type="Pfam" id="PF22640">
    <property type="entry name" value="ManC_GMP_beta-helix"/>
    <property type="match status" value="1"/>
</dbReference>
<evidence type="ECO:0000256" key="1">
    <source>
        <dbReference type="ARBA" id="ARBA00006115"/>
    </source>
</evidence>
<keyword evidence="4 12" id="KW-0548">Nucleotidyltransferase</keyword>
<dbReference type="CDD" id="cd02213">
    <property type="entry name" value="cupin_PMI_typeII_C"/>
    <property type="match status" value="1"/>
</dbReference>
<keyword evidence="5" id="KW-0547">Nucleotide-binding</keyword>
<dbReference type="Pfam" id="PF01050">
    <property type="entry name" value="MannoseP_isomer"/>
    <property type="match status" value="1"/>
</dbReference>
<comment type="catalytic activity">
    <reaction evidence="7">
        <text>alpha-D-mannose 1-phosphate + GTP + H(+) = GDP-alpha-D-mannose + diphosphate</text>
        <dbReference type="Rhea" id="RHEA:15229"/>
        <dbReference type="ChEBI" id="CHEBI:15378"/>
        <dbReference type="ChEBI" id="CHEBI:33019"/>
        <dbReference type="ChEBI" id="CHEBI:37565"/>
        <dbReference type="ChEBI" id="CHEBI:57527"/>
        <dbReference type="ChEBI" id="CHEBI:58409"/>
        <dbReference type="EC" id="2.7.7.13"/>
    </reaction>
</comment>
<dbReference type="AlphaFoldDB" id="A0A9D9BX92"/>
<dbReference type="NCBIfam" id="TIGR01479">
    <property type="entry name" value="GMP_PMI"/>
    <property type="match status" value="1"/>
</dbReference>
<name>A0A9D9BX92_PROMR</name>
<feature type="domain" description="MannoseP isomerase/GMP-like beta-helix" evidence="11">
    <location>
        <begin position="302"/>
        <end position="356"/>
    </location>
</feature>
<protein>
    <recommendedName>
        <fullName evidence="2">mannose-1-phosphate guanylyltransferase</fullName>
        <ecNumber evidence="2">2.7.7.13</ecNumber>
    </recommendedName>
</protein>
<evidence type="ECO:0000259" key="10">
    <source>
        <dbReference type="Pfam" id="PF01050"/>
    </source>
</evidence>
<keyword evidence="12" id="KW-0413">Isomerase</keyword>
<dbReference type="GO" id="GO:0005525">
    <property type="term" value="F:GTP binding"/>
    <property type="evidence" value="ECO:0007669"/>
    <property type="project" value="UniProtKB-KW"/>
</dbReference>
<dbReference type="InterPro" id="IPR054566">
    <property type="entry name" value="ManC/GMP-like_b-helix"/>
</dbReference>
<dbReference type="CDD" id="cd02509">
    <property type="entry name" value="GDP-M1P_Guanylyltransferase"/>
    <property type="match status" value="1"/>
</dbReference>
<dbReference type="EC" id="2.7.7.13" evidence="2"/>
<dbReference type="PANTHER" id="PTHR46390">
    <property type="entry name" value="MANNOSE-1-PHOSPHATE GUANYLYLTRANSFERASE"/>
    <property type="match status" value="1"/>
</dbReference>
<dbReference type="Gene3D" id="3.90.550.10">
    <property type="entry name" value="Spore Coat Polysaccharide Biosynthesis Protein SpsA, Chain A"/>
    <property type="match status" value="1"/>
</dbReference>
<dbReference type="InterPro" id="IPR029044">
    <property type="entry name" value="Nucleotide-diphossugar_trans"/>
</dbReference>
<evidence type="ECO:0000259" key="9">
    <source>
        <dbReference type="Pfam" id="PF00483"/>
    </source>
</evidence>
<dbReference type="InterPro" id="IPR014710">
    <property type="entry name" value="RmlC-like_jellyroll"/>
</dbReference>
<comment type="caution">
    <text evidence="12">The sequence shown here is derived from an EMBL/GenBank/DDBJ whole genome shotgun (WGS) entry which is preliminary data.</text>
</comment>
<dbReference type="FunFam" id="3.90.550.10:FF:000046">
    <property type="entry name" value="Mannose-1-phosphate guanylyltransferase (GDP)"/>
    <property type="match status" value="1"/>
</dbReference>
<evidence type="ECO:0000256" key="5">
    <source>
        <dbReference type="ARBA" id="ARBA00022741"/>
    </source>
</evidence>
<comment type="similarity">
    <text evidence="1 8">Belongs to the mannose-6-phosphate isomerase type 2 family.</text>
</comment>
<reference evidence="12" key="1">
    <citation type="journal article" date="2021" name="Front. Mar. Sci.">
        <title>Genomes of Diverse Isolates of Prochlorococcus High-Light-Adapted Clade II in the Western Pacific Ocean.</title>
        <authorList>
            <person name="Yan W."/>
            <person name="Feng X."/>
            <person name="Zhang W."/>
            <person name="Nawaz M.Z."/>
            <person name="Luo T."/>
            <person name="Zhang R."/>
            <person name="Jiao N."/>
        </authorList>
    </citation>
    <scope>NUCLEOTIDE SEQUENCE</scope>
    <source>
        <strain evidence="12">CUG1433</strain>
    </source>
</reference>
<keyword evidence="3 12" id="KW-0808">Transferase</keyword>
<evidence type="ECO:0000256" key="4">
    <source>
        <dbReference type="ARBA" id="ARBA00022695"/>
    </source>
</evidence>
<dbReference type="SUPFAM" id="SSF51182">
    <property type="entry name" value="RmlC-like cupins"/>
    <property type="match status" value="1"/>
</dbReference>
<evidence type="ECO:0000256" key="8">
    <source>
        <dbReference type="RuleBase" id="RU004190"/>
    </source>
</evidence>
<dbReference type="Proteomes" id="UP000668060">
    <property type="component" value="Unassembled WGS sequence"/>
</dbReference>
<evidence type="ECO:0000259" key="11">
    <source>
        <dbReference type="Pfam" id="PF22640"/>
    </source>
</evidence>
<evidence type="ECO:0000313" key="13">
    <source>
        <dbReference type="Proteomes" id="UP000668060"/>
    </source>
</evidence>
<proteinExistence type="inferred from homology"/>
<gene>
    <name evidence="12" type="ORF">JJ842_07715</name>
</gene>
<dbReference type="Gene3D" id="2.60.120.10">
    <property type="entry name" value="Jelly Rolls"/>
    <property type="match status" value="1"/>
</dbReference>